<keyword evidence="4" id="KW-1185">Reference proteome</keyword>
<feature type="transmembrane region" description="Helical" evidence="2">
    <location>
        <begin position="48"/>
        <end position="73"/>
    </location>
</feature>
<evidence type="ECO:0000256" key="2">
    <source>
        <dbReference type="SAM" id="Phobius"/>
    </source>
</evidence>
<feature type="compositionally biased region" description="Low complexity" evidence="1">
    <location>
        <begin position="578"/>
        <end position="590"/>
    </location>
</feature>
<dbReference type="InterPro" id="IPR025735">
    <property type="entry name" value="RHIM"/>
</dbReference>
<name>A0ABU6FGI9_9ACTN</name>
<dbReference type="RefSeq" id="WP_326022141.1">
    <property type="nucleotide sequence ID" value="NZ_JAOZYC010000166.1"/>
</dbReference>
<evidence type="ECO:0000256" key="1">
    <source>
        <dbReference type="SAM" id="MobiDB-lite"/>
    </source>
</evidence>
<keyword evidence="2" id="KW-0472">Membrane</keyword>
<feature type="compositionally biased region" description="Basic and acidic residues" evidence="1">
    <location>
        <begin position="563"/>
        <end position="576"/>
    </location>
</feature>
<dbReference type="Pfam" id="PF12721">
    <property type="entry name" value="RHIM"/>
    <property type="match status" value="2"/>
</dbReference>
<comment type="caution">
    <text evidence="3">The sequence shown here is derived from an EMBL/GenBank/DDBJ whole genome shotgun (WGS) entry which is preliminary data.</text>
</comment>
<protein>
    <submittedName>
        <fullName evidence="3">Uncharacterized protein</fullName>
    </submittedName>
</protein>
<feature type="compositionally biased region" description="Basic and acidic residues" evidence="1">
    <location>
        <begin position="545"/>
        <end position="554"/>
    </location>
</feature>
<keyword evidence="2" id="KW-1133">Transmembrane helix</keyword>
<organism evidence="3 4">
    <name type="scientific">Streptomyces endophyticus</name>
    <dbReference type="NCBI Taxonomy" id="714166"/>
    <lineage>
        <taxon>Bacteria</taxon>
        <taxon>Bacillati</taxon>
        <taxon>Actinomycetota</taxon>
        <taxon>Actinomycetes</taxon>
        <taxon>Kitasatosporales</taxon>
        <taxon>Streptomycetaceae</taxon>
        <taxon>Streptomyces</taxon>
    </lineage>
</organism>
<feature type="region of interest" description="Disordered" evidence="1">
    <location>
        <begin position="78"/>
        <end position="221"/>
    </location>
</feature>
<feature type="region of interest" description="Disordered" evidence="1">
    <location>
        <begin position="465"/>
        <end position="634"/>
    </location>
</feature>
<proteinExistence type="predicted"/>
<accession>A0ABU6FGI9</accession>
<dbReference type="EMBL" id="JAOZYC010000166">
    <property type="protein sequence ID" value="MEB8342598.1"/>
    <property type="molecule type" value="Genomic_DNA"/>
</dbReference>
<feature type="compositionally biased region" description="Low complexity" evidence="1">
    <location>
        <begin position="614"/>
        <end position="627"/>
    </location>
</feature>
<dbReference type="Proteomes" id="UP001354931">
    <property type="component" value="Unassembled WGS sequence"/>
</dbReference>
<keyword evidence="2" id="KW-0812">Transmembrane</keyword>
<feature type="compositionally biased region" description="Low complexity" evidence="1">
    <location>
        <begin position="100"/>
        <end position="111"/>
    </location>
</feature>
<feature type="compositionally biased region" description="Low complexity" evidence="1">
    <location>
        <begin position="127"/>
        <end position="148"/>
    </location>
</feature>
<sequence>MRLLGWLLVVFLAIRVGLWALSAVGDWSVALAGSLASFSLGVLADVAVFGAYTLGTVVALGLGLTLVHGVIAFRDRRGRKGQAVRQARPEADIPPHTPARRAAPAPANTAPTPSPPAESGNPHTPARRATPASANTAAAPADAGNAPDLSLRPYRRRRTSPPPRAVGLGRSDDHPQPRPWSAGTSAARLRPNPQAPAPSAPRSSTAVPGPPGRPATPATDTAETAARTLLILGCRGVQAGNDNTQFNSYTYELQEPSIDFSAVLRKPEVREAFERLIMDPENEELRAAAEQALRAGRWGRPEVLDLGPLDRASLASGTDRDLKTMQGFITIRNCQGVQLGDECFQFNDFLYVCRRSTVDTHALLKGSSKVAKSLTEAVVPNPQSWGTAESLNATVKAALLSHEAVAAIPDRSVRVSRATNTVRDRDGVSIGSRCRTTEFKSLTVEVRKPSRMPDGVLSASKRLIRQRQKALRETPHEAAPLHAPTPIAAPRTWTERARPPRVRRRRLSPPSRQKPQAVTAAPDRSADVSAGNRPPTAESKSPTAEGRKPSRITDDALNASKRSPRERDKRLREAPHETAPLDPTTPLAAPRDSVKHEPSTDAYCEVLPDPADLPESPSESPTRSSPSAGHGFSL</sequence>
<reference evidence="3 4" key="1">
    <citation type="submission" date="2022-10" db="EMBL/GenBank/DDBJ databases">
        <authorList>
            <person name="Xie J."/>
            <person name="Shen N."/>
        </authorList>
    </citation>
    <scope>NUCLEOTIDE SEQUENCE [LARGE SCALE GENOMIC DNA]</scope>
    <source>
        <strain evidence="3 4">YIM65594</strain>
    </source>
</reference>
<gene>
    <name evidence="3" type="ORF">OKJ99_34395</name>
</gene>
<evidence type="ECO:0000313" key="3">
    <source>
        <dbReference type="EMBL" id="MEB8342598.1"/>
    </source>
</evidence>
<evidence type="ECO:0000313" key="4">
    <source>
        <dbReference type="Proteomes" id="UP001354931"/>
    </source>
</evidence>